<reference evidence="2 3" key="1">
    <citation type="submission" date="2023-11" db="EMBL/GenBank/DDBJ databases">
        <authorList>
            <person name="Hedman E."/>
            <person name="Englund M."/>
            <person name="Stromberg M."/>
            <person name="Nyberg Akerstrom W."/>
            <person name="Nylinder S."/>
            <person name="Jareborg N."/>
            <person name="Kallberg Y."/>
            <person name="Kronander E."/>
        </authorList>
    </citation>
    <scope>NUCLEOTIDE SEQUENCE [LARGE SCALE GENOMIC DNA]</scope>
</reference>
<proteinExistence type="predicted"/>
<sequence>MSKDITSVARCCFCAPLRYGLLIWAYLKLVTSILVFGVMVIWLFIWILLVHFEKGLLILIIPTTLILIVDIVFNFVLIIGSHKKNITLLSLYYRYGIGHAVVFVVFGVLWILYGISRMAAPEDDPRTVRFIFATTSVFIVLLILHIYLFIVLRSEINKLKARDQFRYVDQAAESYNQTEDEFDAFNNKIEENN</sequence>
<keyword evidence="3" id="KW-1185">Reference proteome</keyword>
<evidence type="ECO:0000256" key="1">
    <source>
        <dbReference type="SAM" id="Phobius"/>
    </source>
</evidence>
<name>A0AAV1KIY4_9NEOP</name>
<keyword evidence="1" id="KW-0472">Membrane</keyword>
<protein>
    <submittedName>
        <fullName evidence="2">Uncharacterized protein</fullName>
    </submittedName>
</protein>
<feature type="transmembrane region" description="Helical" evidence="1">
    <location>
        <begin position="21"/>
        <end position="49"/>
    </location>
</feature>
<evidence type="ECO:0000313" key="3">
    <source>
        <dbReference type="Proteomes" id="UP001314205"/>
    </source>
</evidence>
<feature type="transmembrane region" description="Helical" evidence="1">
    <location>
        <begin position="127"/>
        <end position="152"/>
    </location>
</feature>
<feature type="transmembrane region" description="Helical" evidence="1">
    <location>
        <begin position="91"/>
        <end position="115"/>
    </location>
</feature>
<evidence type="ECO:0000313" key="2">
    <source>
        <dbReference type="EMBL" id="CAK1583013.1"/>
    </source>
</evidence>
<feature type="transmembrane region" description="Helical" evidence="1">
    <location>
        <begin position="55"/>
        <end position="79"/>
    </location>
</feature>
<comment type="caution">
    <text evidence="2">The sequence shown here is derived from an EMBL/GenBank/DDBJ whole genome shotgun (WGS) entry which is preliminary data.</text>
</comment>
<keyword evidence="1" id="KW-0812">Transmembrane</keyword>
<dbReference type="Proteomes" id="UP001314205">
    <property type="component" value="Unassembled WGS sequence"/>
</dbReference>
<dbReference type="AlphaFoldDB" id="A0AAV1KIY4"/>
<gene>
    <name evidence="2" type="ORF">PARMNEM_LOCUS4464</name>
</gene>
<keyword evidence="1" id="KW-1133">Transmembrane helix</keyword>
<organism evidence="2 3">
    <name type="scientific">Parnassius mnemosyne</name>
    <name type="common">clouded apollo</name>
    <dbReference type="NCBI Taxonomy" id="213953"/>
    <lineage>
        <taxon>Eukaryota</taxon>
        <taxon>Metazoa</taxon>
        <taxon>Ecdysozoa</taxon>
        <taxon>Arthropoda</taxon>
        <taxon>Hexapoda</taxon>
        <taxon>Insecta</taxon>
        <taxon>Pterygota</taxon>
        <taxon>Neoptera</taxon>
        <taxon>Endopterygota</taxon>
        <taxon>Lepidoptera</taxon>
        <taxon>Glossata</taxon>
        <taxon>Ditrysia</taxon>
        <taxon>Papilionoidea</taxon>
        <taxon>Papilionidae</taxon>
        <taxon>Parnassiinae</taxon>
        <taxon>Parnassini</taxon>
        <taxon>Parnassius</taxon>
        <taxon>Driopa</taxon>
    </lineage>
</organism>
<accession>A0AAV1KIY4</accession>
<dbReference type="EMBL" id="CAVLGL010000046">
    <property type="protein sequence ID" value="CAK1583013.1"/>
    <property type="molecule type" value="Genomic_DNA"/>
</dbReference>